<name>A0A381NBD1_9ZZZZ</name>
<dbReference type="AlphaFoldDB" id="A0A381NBD1"/>
<dbReference type="InterPro" id="IPR043929">
    <property type="entry name" value="DUF5755"/>
</dbReference>
<dbReference type="EMBL" id="UINC01000242">
    <property type="protein sequence ID" value="SUZ51827.1"/>
    <property type="molecule type" value="Genomic_DNA"/>
</dbReference>
<reference evidence="1" key="1">
    <citation type="submission" date="2018-05" db="EMBL/GenBank/DDBJ databases">
        <authorList>
            <person name="Lanie J.A."/>
            <person name="Ng W.-L."/>
            <person name="Kazmierczak K.M."/>
            <person name="Andrzejewski T.M."/>
            <person name="Davidsen T.M."/>
            <person name="Wayne K.J."/>
            <person name="Tettelin H."/>
            <person name="Glass J.I."/>
            <person name="Rusch D."/>
            <person name="Podicherti R."/>
            <person name="Tsui H.-C.T."/>
            <person name="Winkler M.E."/>
        </authorList>
    </citation>
    <scope>NUCLEOTIDE SEQUENCE</scope>
</reference>
<sequence>MKFNIDNNHLIIGIFFLSLIYIFDCQKNQDIRDNVRKNKKIKKLKNFNELNKKGLIEKRYRERVENKFIEPKRDYENSRGIPVNIRTRGKEPSFQAMGFLYREETDPHYNKDDINRLMLFGRPEWAGSSKYDYYVTTAGNSDIKIPIPNEKELYDGDELEVVGFTGKFKLKLYEVSQIKYIPYL</sequence>
<proteinExistence type="predicted"/>
<dbReference type="Pfam" id="PF19059">
    <property type="entry name" value="DUF5755"/>
    <property type="match status" value="1"/>
</dbReference>
<evidence type="ECO:0000313" key="1">
    <source>
        <dbReference type="EMBL" id="SUZ51827.1"/>
    </source>
</evidence>
<protein>
    <submittedName>
        <fullName evidence="1">Uncharacterized protein</fullName>
    </submittedName>
</protein>
<gene>
    <name evidence="1" type="ORF">METZ01_LOCUS4681</name>
</gene>
<organism evidence="1">
    <name type="scientific">marine metagenome</name>
    <dbReference type="NCBI Taxonomy" id="408172"/>
    <lineage>
        <taxon>unclassified sequences</taxon>
        <taxon>metagenomes</taxon>
        <taxon>ecological metagenomes</taxon>
    </lineage>
</organism>
<accession>A0A381NBD1</accession>